<organism evidence="3">
    <name type="scientific">Psilocybe cubensis</name>
    <name type="common">Psychedelic mushroom</name>
    <name type="synonym">Stropharia cubensis</name>
    <dbReference type="NCBI Taxonomy" id="181762"/>
    <lineage>
        <taxon>Eukaryota</taxon>
        <taxon>Fungi</taxon>
        <taxon>Dikarya</taxon>
        <taxon>Basidiomycota</taxon>
        <taxon>Agaricomycotina</taxon>
        <taxon>Agaricomycetes</taxon>
        <taxon>Agaricomycetidae</taxon>
        <taxon>Agaricales</taxon>
        <taxon>Agaricineae</taxon>
        <taxon>Strophariaceae</taxon>
        <taxon>Psilocybe</taxon>
    </lineage>
</organism>
<feature type="coiled-coil region" evidence="1">
    <location>
        <begin position="171"/>
        <end position="202"/>
    </location>
</feature>
<sequence>MAPRRKTSEEQFTFLMSWMPEYLQCTTNKQFSEFWTKVHGAYFIKFPESDSLLAEKLSVDAGTKNLDNLAYDEQLGEAIKKRKSYIINWFRNESSKSKVTAKPVLKGTVREKFSKSSKKHRRHHAEEMYDIIYGEKVTNLVRERLAIEKDDTISPDNVRALNLKIRREVRREAWANETEEVQQEIERALEEEEEEMNQRTLEHKTLSYKSQTPAQLQEAIDQIKTVLMEVGQDLYELTGWSGVFMVGGPRPIEGGKCAVATICIGKNEAGHTFQEAYSEWHDNIVPLFGRWLHTKYSPQDRAAVSLYPNEQAITSDPISDGIETGLSGPNSVPDLYRISPAPEPPMLNAPLNNPSVISDSVIDPVLRGNNVPPVAVESNTVPAPPMPIHPVLRTPAIAPTSIPHRAEPMATHTAEQPAIEQPTVTAPVPTSMAPVPTLAAPVPMSTAPVPTSTATFPTSTALIPTSMAPVPTLAAPVPTLAAPVPMLAAPVPTSTAPVPTSIPQHAESMAIHIPFSCPAPNPLKAPVDRTRPAATTKAKKKQQTKGKGSRISKKSASVSNTGKESQNPVEESLQQDATSTAHDCTSTTHDHAETPVIIAVPSAWARQVRENEQKRKKRSKALANHSGQYPLTVFPPPPASAPLPTPTTGPECETTSKRARKAVVLADGSAPVRQVKKQRR</sequence>
<feature type="region of interest" description="Disordered" evidence="2">
    <location>
        <begin position="521"/>
        <end position="595"/>
    </location>
</feature>
<feature type="region of interest" description="Disordered" evidence="2">
    <location>
        <begin position="608"/>
        <end position="656"/>
    </location>
</feature>
<dbReference type="AlphaFoldDB" id="A0A8H7Y1E4"/>
<dbReference type="OrthoDB" id="3056990at2759"/>
<feature type="compositionally biased region" description="Basic residues" evidence="2">
    <location>
        <begin position="537"/>
        <end position="553"/>
    </location>
</feature>
<accession>A0A8H7Y1E4</accession>
<dbReference type="EMBL" id="JAFIQS010000005">
    <property type="protein sequence ID" value="KAG5169244.1"/>
    <property type="molecule type" value="Genomic_DNA"/>
</dbReference>
<comment type="caution">
    <text evidence="3">The sequence shown here is derived from an EMBL/GenBank/DDBJ whole genome shotgun (WGS) entry which is preliminary data.</text>
</comment>
<name>A0A8H7Y1E4_PSICU</name>
<evidence type="ECO:0000256" key="1">
    <source>
        <dbReference type="SAM" id="Coils"/>
    </source>
</evidence>
<protein>
    <submittedName>
        <fullName evidence="3">Uncharacterized protein</fullName>
    </submittedName>
</protein>
<dbReference type="InterPro" id="IPR003903">
    <property type="entry name" value="UIM_dom"/>
</dbReference>
<evidence type="ECO:0000313" key="3">
    <source>
        <dbReference type="EMBL" id="KAG5169244.1"/>
    </source>
</evidence>
<gene>
    <name evidence="3" type="ORF">JR316_005800</name>
</gene>
<proteinExistence type="predicted"/>
<dbReference type="PROSITE" id="PS50330">
    <property type="entry name" value="UIM"/>
    <property type="match status" value="1"/>
</dbReference>
<reference evidence="3" key="1">
    <citation type="submission" date="2021-02" db="EMBL/GenBank/DDBJ databases">
        <title>Psilocybe cubensis genome.</title>
        <authorList>
            <person name="Mckernan K.J."/>
            <person name="Crawford S."/>
            <person name="Trippe A."/>
            <person name="Kane L.T."/>
            <person name="Mclaughlin S."/>
        </authorList>
    </citation>
    <scope>NUCLEOTIDE SEQUENCE [LARGE SCALE GENOMIC DNA]</scope>
    <source>
        <strain evidence="3">MGC-MH-2018</strain>
    </source>
</reference>
<feature type="compositionally biased region" description="Pro residues" evidence="2">
    <location>
        <begin position="633"/>
        <end position="647"/>
    </location>
</feature>
<keyword evidence="1" id="KW-0175">Coiled coil</keyword>
<evidence type="ECO:0000256" key="2">
    <source>
        <dbReference type="SAM" id="MobiDB-lite"/>
    </source>
</evidence>
<feature type="compositionally biased region" description="Polar residues" evidence="2">
    <location>
        <begin position="554"/>
        <end position="587"/>
    </location>
</feature>